<dbReference type="AlphaFoldDB" id="A0A101LUY3"/>
<sequence>MMGSFYHKMGQFSVEKPILLEYGSAYKLALYICSNTPMGSSTSRKRCIHK</sequence>
<organism evidence="1">
    <name type="scientific">Picea glauca</name>
    <name type="common">White spruce</name>
    <name type="synonym">Pinus glauca</name>
    <dbReference type="NCBI Taxonomy" id="3330"/>
    <lineage>
        <taxon>Eukaryota</taxon>
        <taxon>Viridiplantae</taxon>
        <taxon>Streptophyta</taxon>
        <taxon>Embryophyta</taxon>
        <taxon>Tracheophyta</taxon>
        <taxon>Spermatophyta</taxon>
        <taxon>Pinopsida</taxon>
        <taxon>Pinidae</taxon>
        <taxon>Conifers I</taxon>
        <taxon>Pinales</taxon>
        <taxon>Pinaceae</taxon>
        <taxon>Picea</taxon>
    </lineage>
</organism>
<proteinExistence type="predicted"/>
<gene>
    <name evidence="1" type="ORF">ABT39_MTgene2347</name>
</gene>
<evidence type="ECO:0000313" key="1">
    <source>
        <dbReference type="EMBL" id="KUM45781.1"/>
    </source>
</evidence>
<comment type="caution">
    <text evidence="1">The sequence shown here is derived from an EMBL/GenBank/DDBJ whole genome shotgun (WGS) entry which is preliminary data.</text>
</comment>
<protein>
    <submittedName>
        <fullName evidence="1">Uncharacterized protein</fullName>
    </submittedName>
</protein>
<reference evidence="1" key="1">
    <citation type="journal article" date="2015" name="Genome Biol. Evol.">
        <title>Organellar Genomes of White Spruce (Picea glauca): Assembly and Annotation.</title>
        <authorList>
            <person name="Jackman S.D."/>
            <person name="Warren R.L."/>
            <person name="Gibb E.A."/>
            <person name="Vandervalk B.P."/>
            <person name="Mohamadi H."/>
            <person name="Chu J."/>
            <person name="Raymond A."/>
            <person name="Pleasance S."/>
            <person name="Coope R."/>
            <person name="Wildung M.R."/>
            <person name="Ritland C.E."/>
            <person name="Bousquet J."/>
            <person name="Jones S.J."/>
            <person name="Bohlmann J."/>
            <person name="Birol I."/>
        </authorList>
    </citation>
    <scope>NUCLEOTIDE SEQUENCE [LARGE SCALE GENOMIC DNA]</scope>
    <source>
        <tissue evidence="1">Flushing bud</tissue>
    </source>
</reference>
<geneLocation type="mitochondrion" evidence="1"/>
<name>A0A101LUY3_PICGL</name>
<accession>A0A101LUY3</accession>
<keyword evidence="1" id="KW-0496">Mitochondrion</keyword>
<dbReference type="EMBL" id="LKAM01000016">
    <property type="protein sequence ID" value="KUM45781.1"/>
    <property type="molecule type" value="Genomic_DNA"/>
</dbReference>